<evidence type="ECO:0000256" key="1">
    <source>
        <dbReference type="ARBA" id="ARBA00004323"/>
    </source>
</evidence>
<comment type="similarity">
    <text evidence="2">Belongs to the glycosyltransferase 47 family.</text>
</comment>
<dbReference type="GO" id="GO:0016757">
    <property type="term" value="F:glycosyltransferase activity"/>
    <property type="evidence" value="ECO:0007669"/>
    <property type="project" value="InterPro"/>
</dbReference>
<evidence type="ECO:0000313" key="5">
    <source>
        <dbReference type="EMBL" id="KAK9841790.1"/>
    </source>
</evidence>
<evidence type="ECO:0000259" key="4">
    <source>
        <dbReference type="Pfam" id="PF03016"/>
    </source>
</evidence>
<proteinExistence type="inferred from homology"/>
<gene>
    <name evidence="5" type="ORF">WJX81_003197</name>
</gene>
<accession>A0AAW1S7M6</accession>
<comment type="subcellular location">
    <subcellularLocation>
        <location evidence="1">Golgi apparatus membrane</location>
        <topology evidence="1">Single-pass type II membrane protein</topology>
    </subcellularLocation>
</comment>
<dbReference type="GO" id="GO:0000139">
    <property type="term" value="C:Golgi membrane"/>
    <property type="evidence" value="ECO:0007669"/>
    <property type="project" value="UniProtKB-SubCell"/>
</dbReference>
<protein>
    <recommendedName>
        <fullName evidence="4">Exostosin GT47 domain-containing protein</fullName>
    </recommendedName>
</protein>
<keyword evidence="6" id="KW-1185">Reference proteome</keyword>
<evidence type="ECO:0000256" key="3">
    <source>
        <dbReference type="ARBA" id="ARBA00023034"/>
    </source>
</evidence>
<sequence>MPSEFTADVEELPVQWHPEQYDFDQVVHRHLLDSEIRTLDPAHAQLFFVPAYLGRYFNACWQQWSTPGDAWDIAKDCKPEHTADECWWDKWSSAKEATSALVRRALEHVRTAHVHFNASNGADHVMVFSYDHARCDLAPALRLREWGQLFSIQSYGDLTYTNVPAVPPLIQRNYDSYDWAGPRAWACYRPDADVLLPMYYTFAPSDMVAPLAAPRNITALLRFAYKKGDGKNLVEHYGHRLRHELLAAWRDAPLEGSAVGMASKEQTDADMAAATFCVCPPGATQDSTRMWRALLKGCIPVTYFRANDLPFARHLGVNYSDFMVNLQPDDVLRTQAVLRRLLAAPARLRRMQEALAAHQRLFLWAADADSGQPRAVHAPWAGQLKGPATPLLGSPRLRVRWVSDSELDPAGATPGAPRMTAGIIVAEGIRERRRRALKQAAALPRRALLAGDAQAALDELDKRAGALAVSLLEAAHVGLAAAEGLPQGSPNQAPAAAGAPASVPSLSGLVANSLDAVNRRAPVIQMPDGYAIRLRVRSELLDRQRLLRLEHLHARLAAKAAAGPFYVRNETAQLNALAQQNRDAHEVAAKAHAAAVAAAERARNATEMRTGGYGQGAFPGTVSILDRNRTAAGNVTIVPNPQASLMKELQPGSHFNFSDPASLPAPLRLANAQQLAASGFKPTSTGQGSTQAGPLRTTTLQSAGSTDPLPQGANIGVLQGVRIATPFFGTGYNFCIDRYFGSFPKVGIVIPNPGTWLLPEFQDLASALERTLMLPPNGQLSNGVSLQPDSDGFLIFLPSVQPSVVPDFAFRYGIQVGQAFGLDFGIGLIRDICFVSFAIV</sequence>
<evidence type="ECO:0000256" key="2">
    <source>
        <dbReference type="ARBA" id="ARBA00010271"/>
    </source>
</evidence>
<keyword evidence="3" id="KW-0333">Golgi apparatus</keyword>
<organism evidence="5 6">
    <name type="scientific">Elliptochloris bilobata</name>
    <dbReference type="NCBI Taxonomy" id="381761"/>
    <lineage>
        <taxon>Eukaryota</taxon>
        <taxon>Viridiplantae</taxon>
        <taxon>Chlorophyta</taxon>
        <taxon>core chlorophytes</taxon>
        <taxon>Trebouxiophyceae</taxon>
        <taxon>Trebouxiophyceae incertae sedis</taxon>
        <taxon>Elliptochloris clade</taxon>
        <taxon>Elliptochloris</taxon>
    </lineage>
</organism>
<dbReference type="PANTHER" id="PTHR11062:SF268">
    <property type="entry name" value="FAMILY PROTEIN, PUTATIVE, EXPRESSED-RELATED"/>
    <property type="match status" value="1"/>
</dbReference>
<dbReference type="PANTHER" id="PTHR11062">
    <property type="entry name" value="EXOSTOSIN HEPARAN SULFATE GLYCOSYLTRANSFERASE -RELATED"/>
    <property type="match status" value="1"/>
</dbReference>
<dbReference type="InterPro" id="IPR004263">
    <property type="entry name" value="Exostosin"/>
</dbReference>
<dbReference type="InterPro" id="IPR040911">
    <property type="entry name" value="Exostosin_GT47"/>
</dbReference>
<dbReference type="Pfam" id="PF03016">
    <property type="entry name" value="Exostosin_GT47"/>
    <property type="match status" value="1"/>
</dbReference>
<name>A0AAW1S7M6_9CHLO</name>
<dbReference type="AlphaFoldDB" id="A0AAW1S7M6"/>
<evidence type="ECO:0000313" key="6">
    <source>
        <dbReference type="Proteomes" id="UP001445335"/>
    </source>
</evidence>
<comment type="caution">
    <text evidence="5">The sequence shown here is derived from an EMBL/GenBank/DDBJ whole genome shotgun (WGS) entry which is preliminary data.</text>
</comment>
<reference evidence="5 6" key="1">
    <citation type="journal article" date="2024" name="Nat. Commun.">
        <title>Phylogenomics reveals the evolutionary origins of lichenization in chlorophyte algae.</title>
        <authorList>
            <person name="Puginier C."/>
            <person name="Libourel C."/>
            <person name="Otte J."/>
            <person name="Skaloud P."/>
            <person name="Haon M."/>
            <person name="Grisel S."/>
            <person name="Petersen M."/>
            <person name="Berrin J.G."/>
            <person name="Delaux P.M."/>
            <person name="Dal Grande F."/>
            <person name="Keller J."/>
        </authorList>
    </citation>
    <scope>NUCLEOTIDE SEQUENCE [LARGE SCALE GENOMIC DNA]</scope>
    <source>
        <strain evidence="5 6">SAG 245.80</strain>
    </source>
</reference>
<dbReference type="Proteomes" id="UP001445335">
    <property type="component" value="Unassembled WGS sequence"/>
</dbReference>
<dbReference type="EMBL" id="JALJOU010000010">
    <property type="protein sequence ID" value="KAK9841790.1"/>
    <property type="molecule type" value="Genomic_DNA"/>
</dbReference>
<feature type="domain" description="Exostosin GT47" evidence="4">
    <location>
        <begin position="1"/>
        <end position="340"/>
    </location>
</feature>